<evidence type="ECO:0000256" key="11">
    <source>
        <dbReference type="SAM" id="Phobius"/>
    </source>
</evidence>
<evidence type="ECO:0000313" key="13">
    <source>
        <dbReference type="Proteomes" id="UP001221898"/>
    </source>
</evidence>
<protein>
    <recommendedName>
        <fullName evidence="14">Claudin</fullName>
    </recommendedName>
</protein>
<keyword evidence="6 11" id="KW-0812">Transmembrane</keyword>
<feature type="region of interest" description="Disordered" evidence="10">
    <location>
        <begin position="274"/>
        <end position="301"/>
    </location>
</feature>
<dbReference type="PROSITE" id="PS01346">
    <property type="entry name" value="CLAUDIN"/>
    <property type="match status" value="1"/>
</dbReference>
<reference evidence="12" key="1">
    <citation type="journal article" date="2023" name="Science">
        <title>Genome structures resolve the early diversification of teleost fishes.</title>
        <authorList>
            <person name="Parey E."/>
            <person name="Louis A."/>
            <person name="Montfort J."/>
            <person name="Bouchez O."/>
            <person name="Roques C."/>
            <person name="Iampietro C."/>
            <person name="Lluch J."/>
            <person name="Castinel A."/>
            <person name="Donnadieu C."/>
            <person name="Desvignes T."/>
            <person name="Floi Bucao C."/>
            <person name="Jouanno E."/>
            <person name="Wen M."/>
            <person name="Mejri S."/>
            <person name="Dirks R."/>
            <person name="Jansen H."/>
            <person name="Henkel C."/>
            <person name="Chen W.J."/>
            <person name="Zahm M."/>
            <person name="Cabau C."/>
            <person name="Klopp C."/>
            <person name="Thompson A.W."/>
            <person name="Robinson-Rechavi M."/>
            <person name="Braasch I."/>
            <person name="Lecointre G."/>
            <person name="Bobe J."/>
            <person name="Postlethwait J.H."/>
            <person name="Berthelot C."/>
            <person name="Roest Crollius H."/>
            <person name="Guiguen Y."/>
        </authorList>
    </citation>
    <scope>NUCLEOTIDE SEQUENCE</scope>
    <source>
        <strain evidence="12">NC1722</strain>
    </source>
</reference>
<dbReference type="EMBL" id="JAINUG010000039">
    <property type="protein sequence ID" value="KAJ8407247.1"/>
    <property type="molecule type" value="Genomic_DNA"/>
</dbReference>
<accession>A0AAD7WS50</accession>
<dbReference type="GO" id="GO:0005923">
    <property type="term" value="C:bicellular tight junction"/>
    <property type="evidence" value="ECO:0007669"/>
    <property type="project" value="UniProtKB-SubCell"/>
</dbReference>
<feature type="transmembrane region" description="Helical" evidence="11">
    <location>
        <begin position="157"/>
        <end position="183"/>
    </location>
</feature>
<keyword evidence="8 11" id="KW-1133">Transmembrane helix</keyword>
<dbReference type="InterPro" id="IPR006187">
    <property type="entry name" value="Claudin"/>
</dbReference>
<comment type="caution">
    <text evidence="12">The sequence shown here is derived from an EMBL/GenBank/DDBJ whole genome shotgun (WGS) entry which is preliminary data.</text>
</comment>
<feature type="transmembrane region" description="Helical" evidence="11">
    <location>
        <begin position="249"/>
        <end position="269"/>
    </location>
</feature>
<keyword evidence="9 11" id="KW-0472">Membrane</keyword>
<feature type="transmembrane region" description="Helical" evidence="11">
    <location>
        <begin position="204"/>
        <end position="229"/>
    </location>
</feature>
<evidence type="ECO:0000256" key="8">
    <source>
        <dbReference type="ARBA" id="ARBA00022989"/>
    </source>
</evidence>
<proteinExistence type="inferred from homology"/>
<evidence type="ECO:0000313" key="12">
    <source>
        <dbReference type="EMBL" id="KAJ8407247.1"/>
    </source>
</evidence>
<dbReference type="PRINTS" id="PR01077">
    <property type="entry name" value="CLAUDIN"/>
</dbReference>
<name>A0AAD7WS50_9TELE</name>
<dbReference type="GO" id="GO:0005198">
    <property type="term" value="F:structural molecule activity"/>
    <property type="evidence" value="ECO:0007669"/>
    <property type="project" value="InterPro"/>
</dbReference>
<evidence type="ECO:0000256" key="9">
    <source>
        <dbReference type="ARBA" id="ARBA00023136"/>
    </source>
</evidence>
<dbReference type="PANTHER" id="PTHR12002">
    <property type="entry name" value="CLAUDIN"/>
    <property type="match status" value="1"/>
</dbReference>
<dbReference type="Proteomes" id="UP001221898">
    <property type="component" value="Unassembled WGS sequence"/>
</dbReference>
<evidence type="ECO:0000256" key="5">
    <source>
        <dbReference type="ARBA" id="ARBA00022475"/>
    </source>
</evidence>
<evidence type="ECO:0000256" key="10">
    <source>
        <dbReference type="SAM" id="MobiDB-lite"/>
    </source>
</evidence>
<keyword evidence="7" id="KW-0965">Cell junction</keyword>
<dbReference type="GO" id="GO:0005886">
    <property type="term" value="C:plasma membrane"/>
    <property type="evidence" value="ECO:0007669"/>
    <property type="project" value="UniProtKB-SubCell"/>
</dbReference>
<dbReference type="InterPro" id="IPR004031">
    <property type="entry name" value="PMP22/EMP/MP20/Claudin"/>
</dbReference>
<gene>
    <name evidence="12" type="ORF">AAFF_G00278210</name>
</gene>
<comment type="subcellular location">
    <subcellularLocation>
        <location evidence="1">Cell junction</location>
        <location evidence="1">Tight junction</location>
    </subcellularLocation>
    <subcellularLocation>
        <location evidence="2">Cell membrane</location>
        <topology evidence="2">Multi-pass membrane protein</topology>
    </subcellularLocation>
</comment>
<evidence type="ECO:0000256" key="4">
    <source>
        <dbReference type="ARBA" id="ARBA00022427"/>
    </source>
</evidence>
<sequence length="301" mass="32993">MPTLRLHICSLHTKQETSDATEGRGQKCQEAALLSTTDDKSPQPPAERGQWPEARGGWCVAVGAGRQVRGGERKPFLRGHGSHRLRTGAAGHVHLHRAWLCSLATTLLPQWLTLSTDLLPTESYDLGLWETCVVQEMGAMECRPYDSLLGLPQDIQLARILMCTALVTGVLALLLPIPGLYLINSCTGPEGRRSKRVLKMLGGVLCLTAGVLGLVPVSYMAHLTVLRFFDDSVPDVVPRWEFGDALFCGWAAGFLHLVAGVLLVCSCLCSQDEPRHPARGGRHEVRTLDRDKASRKRSEYV</sequence>
<dbReference type="AlphaFoldDB" id="A0AAD7WS50"/>
<keyword evidence="5" id="KW-1003">Cell membrane</keyword>
<keyword evidence="4" id="KW-0796">Tight junction</keyword>
<dbReference type="Gene3D" id="1.20.140.150">
    <property type="match status" value="1"/>
</dbReference>
<evidence type="ECO:0000256" key="1">
    <source>
        <dbReference type="ARBA" id="ARBA00004435"/>
    </source>
</evidence>
<comment type="similarity">
    <text evidence="3">Belongs to the claudin family.</text>
</comment>
<evidence type="ECO:0008006" key="14">
    <source>
        <dbReference type="Google" id="ProtNLM"/>
    </source>
</evidence>
<dbReference type="Pfam" id="PF00822">
    <property type="entry name" value="PMP22_Claudin"/>
    <property type="match status" value="1"/>
</dbReference>
<evidence type="ECO:0000256" key="6">
    <source>
        <dbReference type="ARBA" id="ARBA00022692"/>
    </source>
</evidence>
<evidence type="ECO:0000256" key="2">
    <source>
        <dbReference type="ARBA" id="ARBA00004651"/>
    </source>
</evidence>
<dbReference type="InterPro" id="IPR017974">
    <property type="entry name" value="Claudin_CS"/>
</dbReference>
<evidence type="ECO:0000256" key="7">
    <source>
        <dbReference type="ARBA" id="ARBA00022949"/>
    </source>
</evidence>
<organism evidence="12 13">
    <name type="scientific">Aldrovandia affinis</name>
    <dbReference type="NCBI Taxonomy" id="143900"/>
    <lineage>
        <taxon>Eukaryota</taxon>
        <taxon>Metazoa</taxon>
        <taxon>Chordata</taxon>
        <taxon>Craniata</taxon>
        <taxon>Vertebrata</taxon>
        <taxon>Euteleostomi</taxon>
        <taxon>Actinopterygii</taxon>
        <taxon>Neopterygii</taxon>
        <taxon>Teleostei</taxon>
        <taxon>Notacanthiformes</taxon>
        <taxon>Halosauridae</taxon>
        <taxon>Aldrovandia</taxon>
    </lineage>
</organism>
<keyword evidence="13" id="KW-1185">Reference proteome</keyword>
<evidence type="ECO:0000256" key="3">
    <source>
        <dbReference type="ARBA" id="ARBA00008295"/>
    </source>
</evidence>